<reference evidence="4" key="2">
    <citation type="submission" date="2020-09" db="EMBL/GenBank/DDBJ databases">
        <authorList>
            <person name="Sun Q."/>
            <person name="Zhou Y."/>
        </authorList>
    </citation>
    <scope>NUCLEOTIDE SEQUENCE</scope>
    <source>
        <strain evidence="4">CGMCC 1.15095</strain>
    </source>
</reference>
<dbReference type="AlphaFoldDB" id="A0A916TT54"/>
<dbReference type="PANTHER" id="PTHR12128">
    <property type="entry name" value="DIHYDRODIPICOLINATE SYNTHASE"/>
    <property type="match status" value="1"/>
</dbReference>
<dbReference type="PANTHER" id="PTHR12128:SF51">
    <property type="entry name" value="BLL4205 PROTEIN"/>
    <property type="match status" value="1"/>
</dbReference>
<dbReference type="Proteomes" id="UP000608154">
    <property type="component" value="Unassembled WGS sequence"/>
</dbReference>
<dbReference type="PIRSF" id="PIRSF001365">
    <property type="entry name" value="DHDPS"/>
    <property type="match status" value="1"/>
</dbReference>
<protein>
    <submittedName>
        <fullName evidence="4">Uncharacterized protein</fullName>
    </submittedName>
</protein>
<dbReference type="Gene3D" id="3.20.20.70">
    <property type="entry name" value="Aldolase class I"/>
    <property type="match status" value="1"/>
</dbReference>
<gene>
    <name evidence="4" type="ORF">GCM10011494_20290</name>
</gene>
<feature type="active site" description="Schiff-base intermediate with substrate" evidence="3">
    <location>
        <position position="180"/>
    </location>
</feature>
<feature type="active site" description="Proton donor/acceptor" evidence="3">
    <location>
        <position position="152"/>
    </location>
</feature>
<evidence type="ECO:0000313" key="5">
    <source>
        <dbReference type="Proteomes" id="UP000608154"/>
    </source>
</evidence>
<dbReference type="GO" id="GO:0008840">
    <property type="term" value="F:4-hydroxy-tetrahydrodipicolinate synthase activity"/>
    <property type="evidence" value="ECO:0007669"/>
    <property type="project" value="TreeGrafter"/>
</dbReference>
<keyword evidence="1 2" id="KW-0456">Lyase</keyword>
<evidence type="ECO:0000256" key="2">
    <source>
        <dbReference type="PIRNR" id="PIRNR001365"/>
    </source>
</evidence>
<evidence type="ECO:0000256" key="1">
    <source>
        <dbReference type="ARBA" id="ARBA00023239"/>
    </source>
</evidence>
<proteinExistence type="inferred from homology"/>
<dbReference type="InterPro" id="IPR013785">
    <property type="entry name" value="Aldolase_TIM"/>
</dbReference>
<evidence type="ECO:0000313" key="4">
    <source>
        <dbReference type="EMBL" id="GGC01682.1"/>
    </source>
</evidence>
<keyword evidence="5" id="KW-1185">Reference proteome</keyword>
<accession>A0A916TT54</accession>
<dbReference type="RefSeq" id="WP_188771094.1">
    <property type="nucleotide sequence ID" value="NZ_BMHK01000011.1"/>
</dbReference>
<name>A0A916TT54_9SPHN</name>
<reference evidence="4" key="1">
    <citation type="journal article" date="2014" name="Int. J. Syst. Evol. Microbiol.">
        <title>Complete genome sequence of Corynebacterium casei LMG S-19264T (=DSM 44701T), isolated from a smear-ripened cheese.</title>
        <authorList>
            <consortium name="US DOE Joint Genome Institute (JGI-PGF)"/>
            <person name="Walter F."/>
            <person name="Albersmeier A."/>
            <person name="Kalinowski J."/>
            <person name="Ruckert C."/>
        </authorList>
    </citation>
    <scope>NUCLEOTIDE SEQUENCE</scope>
    <source>
        <strain evidence="4">CGMCC 1.15095</strain>
    </source>
</reference>
<comment type="caution">
    <text evidence="4">The sequence shown here is derived from an EMBL/GenBank/DDBJ whole genome shotgun (WGS) entry which is preliminary data.</text>
</comment>
<sequence>MGRLPQISVDDIKGVVAYQPTTVRTDIAIDRNTRNAVDLDEAARAADVLIRDGASAIVLNGTFGELASLSLDEIMDFTRAVVESVKDRVPVFAGATTLNTRETIERARKFRAMGAHGLNLGRGMLSAMDDVAVVEWYRDITEEFPDMAVMLYDDAQAFKRPITTPVYRELAKMPQIVACKYRTVLVISNMIGNGTYNADFEAVNGRIKLLTQETDWPIVNRMFGVDACWSSYINCAPGFVMAVRDAVEAGELDRAQAMIDESPWPGDKFSTAGGPDSWHMNKIMALKTRIHHAGYIKAGPPLPPYHVAPAERGDTARELAMLDREMQKKYPHRTALETVG</sequence>
<dbReference type="EMBL" id="BMHK01000011">
    <property type="protein sequence ID" value="GGC01682.1"/>
    <property type="molecule type" value="Genomic_DNA"/>
</dbReference>
<dbReference type="InterPro" id="IPR002220">
    <property type="entry name" value="DapA-like"/>
</dbReference>
<evidence type="ECO:0000256" key="3">
    <source>
        <dbReference type="PIRSR" id="PIRSR001365-1"/>
    </source>
</evidence>
<dbReference type="SUPFAM" id="SSF51569">
    <property type="entry name" value="Aldolase"/>
    <property type="match status" value="1"/>
</dbReference>
<organism evidence="4 5">
    <name type="scientific">Novosphingobium endophyticum</name>
    <dbReference type="NCBI Taxonomy" id="1955250"/>
    <lineage>
        <taxon>Bacteria</taxon>
        <taxon>Pseudomonadati</taxon>
        <taxon>Pseudomonadota</taxon>
        <taxon>Alphaproteobacteria</taxon>
        <taxon>Sphingomonadales</taxon>
        <taxon>Sphingomonadaceae</taxon>
        <taxon>Novosphingobium</taxon>
    </lineage>
</organism>
<dbReference type="SMART" id="SM01130">
    <property type="entry name" value="DHDPS"/>
    <property type="match status" value="1"/>
</dbReference>
<dbReference type="PRINTS" id="PR00146">
    <property type="entry name" value="DHPICSNTHASE"/>
</dbReference>
<dbReference type="Pfam" id="PF00701">
    <property type="entry name" value="DHDPS"/>
    <property type="match status" value="1"/>
</dbReference>
<comment type="similarity">
    <text evidence="2">Belongs to the DapA family.</text>
</comment>